<evidence type="ECO:0000259" key="1">
    <source>
        <dbReference type="PROSITE" id="PS50879"/>
    </source>
</evidence>
<gene>
    <name evidence="2" type="ORF">SAMN05660826_00113</name>
</gene>
<dbReference type="FunFam" id="3.30.420.10:FF:000076">
    <property type="entry name" value="RBR-type E3 ubiquitin transferase"/>
    <property type="match status" value="1"/>
</dbReference>
<sequence length="142" mass="15987">MERLKVYVDGASRGNPGDAGIGIVMLDENGNVVKEMSDYIGQTTNNIAEYTALITALKEALEMGCEEVEVFSDSELMVKQINGQYQIKNEGIKRLYSQVTQLMKEFRSFSINHVRREYNKRADELANEGIDMALGEEEVIDI</sequence>
<dbReference type="STRING" id="447595.SAMN05660826_00113"/>
<dbReference type="AlphaFoldDB" id="A0A1M7FQB4"/>
<evidence type="ECO:0000313" key="3">
    <source>
        <dbReference type="Proteomes" id="UP000184375"/>
    </source>
</evidence>
<feature type="domain" description="RNase H type-1" evidence="1">
    <location>
        <begin position="1"/>
        <end position="131"/>
    </location>
</feature>
<dbReference type="Pfam" id="PF13456">
    <property type="entry name" value="RVT_3"/>
    <property type="match status" value="1"/>
</dbReference>
<dbReference type="RefSeq" id="WP_073253135.1">
    <property type="nucleotide sequence ID" value="NZ_FRCR01000001.1"/>
</dbReference>
<dbReference type="InterPro" id="IPR036397">
    <property type="entry name" value="RNaseH_sf"/>
</dbReference>
<proteinExistence type="predicted"/>
<dbReference type="CDD" id="cd09279">
    <property type="entry name" value="RNase_HI_like"/>
    <property type="match status" value="1"/>
</dbReference>
<dbReference type="Proteomes" id="UP000184375">
    <property type="component" value="Unassembled WGS sequence"/>
</dbReference>
<dbReference type="Gene3D" id="3.30.420.10">
    <property type="entry name" value="Ribonuclease H-like superfamily/Ribonuclease H"/>
    <property type="match status" value="1"/>
</dbReference>
<evidence type="ECO:0000313" key="2">
    <source>
        <dbReference type="EMBL" id="SHM06281.1"/>
    </source>
</evidence>
<dbReference type="PANTHER" id="PTHR48475">
    <property type="entry name" value="RIBONUCLEASE H"/>
    <property type="match status" value="1"/>
</dbReference>
<dbReference type="InterPro" id="IPR002156">
    <property type="entry name" value="RNaseH_domain"/>
</dbReference>
<protein>
    <submittedName>
        <fullName evidence="2">Ribonuclease HI</fullName>
    </submittedName>
</protein>
<dbReference type="EMBL" id="FRCR01000001">
    <property type="protein sequence ID" value="SHM06281.1"/>
    <property type="molecule type" value="Genomic_DNA"/>
</dbReference>
<keyword evidence="3" id="KW-1185">Reference proteome</keyword>
<reference evidence="3" key="1">
    <citation type="submission" date="2016-11" db="EMBL/GenBank/DDBJ databases">
        <authorList>
            <person name="Varghese N."/>
            <person name="Submissions S."/>
        </authorList>
    </citation>
    <scope>NUCLEOTIDE SEQUENCE [LARGE SCALE GENOMIC DNA]</scope>
    <source>
        <strain evidence="3">DSM 18802</strain>
    </source>
</reference>
<dbReference type="PANTHER" id="PTHR48475:SF1">
    <property type="entry name" value="RNASE H TYPE-1 DOMAIN-CONTAINING PROTEIN"/>
    <property type="match status" value="1"/>
</dbReference>
<dbReference type="SUPFAM" id="SSF53098">
    <property type="entry name" value="Ribonuclease H-like"/>
    <property type="match status" value="1"/>
</dbReference>
<dbReference type="OrthoDB" id="7845843at2"/>
<name>A0A1M7FQB4_9FIRM</name>
<dbReference type="GO" id="GO:0004523">
    <property type="term" value="F:RNA-DNA hybrid ribonuclease activity"/>
    <property type="evidence" value="ECO:0007669"/>
    <property type="project" value="InterPro"/>
</dbReference>
<organism evidence="2 3">
    <name type="scientific">Caldanaerovirga acetigignens</name>
    <dbReference type="NCBI Taxonomy" id="447595"/>
    <lineage>
        <taxon>Bacteria</taxon>
        <taxon>Bacillati</taxon>
        <taxon>Bacillota</taxon>
        <taxon>Clostridia</taxon>
        <taxon>Thermosediminibacterales</taxon>
        <taxon>Thermosediminibacteraceae</taxon>
        <taxon>Caldanaerovirga</taxon>
    </lineage>
</organism>
<dbReference type="PROSITE" id="PS50879">
    <property type="entry name" value="RNASE_H_1"/>
    <property type="match status" value="1"/>
</dbReference>
<dbReference type="InterPro" id="IPR012337">
    <property type="entry name" value="RNaseH-like_sf"/>
</dbReference>
<dbReference type="GO" id="GO:0003676">
    <property type="term" value="F:nucleic acid binding"/>
    <property type="evidence" value="ECO:0007669"/>
    <property type="project" value="InterPro"/>
</dbReference>
<accession>A0A1M7FQB4</accession>